<dbReference type="Proteomes" id="UP000237752">
    <property type="component" value="Unassembled WGS sequence"/>
</dbReference>
<keyword evidence="3" id="KW-1185">Reference proteome</keyword>
<dbReference type="InterPro" id="IPR050483">
    <property type="entry name" value="CoA-transferase_III_domain"/>
</dbReference>
<dbReference type="Gene3D" id="3.30.1540.10">
    <property type="entry name" value="formyl-coa transferase, domain 3"/>
    <property type="match status" value="1"/>
</dbReference>
<sequence length="398" mass="42547">MPTETNGPLHGIKVLDLTAMLAGPYATMLLADLGADVVKVEPPDGDNTRAVGPFRDGDSPEGLAGYFQSINRGKKSVVLNLRAEQDKATFLRLVEAADVVVENYSAGVMGRLGLNYEVLAEINPRLVYGTLRGFGDPRSGESPYTNWPAFDVVAQAMGGFLGITGTPDGTPIKSGPGVGDIFPGTLLALGIVSAVRHAEHTGLGQFVDIAMYDAVLALCERAVYQHSYTGAVPKQQGNSHPLLYPFDIMQTADGWIAVAANKEPHWRILVDEMGHPELATDPRYATNADRAVRNAELRPIVEPWIRARSNADLVALFGGRIPIGPVNSIADIFGDPHAKVREMLVQVEQPGSAVPVTIAGAPIKLSATPAAVRRRAPLLGEQNPTDILNEWIAQTSNV</sequence>
<dbReference type="SUPFAM" id="SSF89796">
    <property type="entry name" value="CoA-transferase family III (CaiB/BaiF)"/>
    <property type="match status" value="1"/>
</dbReference>
<gene>
    <name evidence="2" type="ORF">CLV47_101262</name>
</gene>
<dbReference type="Pfam" id="PF02515">
    <property type="entry name" value="CoA_transf_3"/>
    <property type="match status" value="1"/>
</dbReference>
<evidence type="ECO:0000256" key="1">
    <source>
        <dbReference type="ARBA" id="ARBA00022679"/>
    </source>
</evidence>
<dbReference type="GO" id="GO:0008410">
    <property type="term" value="F:CoA-transferase activity"/>
    <property type="evidence" value="ECO:0007669"/>
    <property type="project" value="TreeGrafter"/>
</dbReference>
<dbReference type="InterPro" id="IPR003673">
    <property type="entry name" value="CoA-Trfase_fam_III"/>
</dbReference>
<dbReference type="Gene3D" id="3.40.50.10540">
    <property type="entry name" value="Crotonobetainyl-coa:carnitine coa-transferase, domain 1"/>
    <property type="match status" value="1"/>
</dbReference>
<proteinExistence type="predicted"/>
<keyword evidence="1 2" id="KW-0808">Transferase</keyword>
<dbReference type="InterPro" id="IPR044855">
    <property type="entry name" value="CoA-Trfase_III_dom3_sf"/>
</dbReference>
<accession>A0A2T1A6N4</accession>
<dbReference type="InterPro" id="IPR023606">
    <property type="entry name" value="CoA-Trfase_III_dom_1_sf"/>
</dbReference>
<evidence type="ECO:0000313" key="2">
    <source>
        <dbReference type="EMBL" id="PRZ44137.1"/>
    </source>
</evidence>
<dbReference type="OrthoDB" id="4251672at2"/>
<dbReference type="AlphaFoldDB" id="A0A2T1A6N4"/>
<evidence type="ECO:0000313" key="3">
    <source>
        <dbReference type="Proteomes" id="UP000237752"/>
    </source>
</evidence>
<organism evidence="2 3">
    <name type="scientific">Antricoccus suffuscus</name>
    <dbReference type="NCBI Taxonomy" id="1629062"/>
    <lineage>
        <taxon>Bacteria</taxon>
        <taxon>Bacillati</taxon>
        <taxon>Actinomycetota</taxon>
        <taxon>Actinomycetes</taxon>
        <taxon>Geodermatophilales</taxon>
        <taxon>Antricoccaceae</taxon>
        <taxon>Antricoccus</taxon>
    </lineage>
</organism>
<comment type="caution">
    <text evidence="2">The sequence shown here is derived from an EMBL/GenBank/DDBJ whole genome shotgun (WGS) entry which is preliminary data.</text>
</comment>
<dbReference type="PANTHER" id="PTHR48207">
    <property type="entry name" value="SUCCINATE--HYDROXYMETHYLGLUTARATE COA-TRANSFERASE"/>
    <property type="match status" value="1"/>
</dbReference>
<protein>
    <submittedName>
        <fullName evidence="2">Crotonobetainyl-CoA:carnitine CoA-transferase CaiB-like acyl-CoA transferase</fullName>
    </submittedName>
</protein>
<dbReference type="PANTHER" id="PTHR48207:SF3">
    <property type="entry name" value="SUCCINATE--HYDROXYMETHYLGLUTARATE COA-TRANSFERASE"/>
    <property type="match status" value="1"/>
</dbReference>
<name>A0A2T1A6N4_9ACTN</name>
<dbReference type="EMBL" id="PVUE01000001">
    <property type="protein sequence ID" value="PRZ44137.1"/>
    <property type="molecule type" value="Genomic_DNA"/>
</dbReference>
<reference evidence="2 3" key="1">
    <citation type="submission" date="2018-03" db="EMBL/GenBank/DDBJ databases">
        <title>Genomic Encyclopedia of Archaeal and Bacterial Type Strains, Phase II (KMG-II): from individual species to whole genera.</title>
        <authorList>
            <person name="Goeker M."/>
        </authorList>
    </citation>
    <scope>NUCLEOTIDE SEQUENCE [LARGE SCALE GENOMIC DNA]</scope>
    <source>
        <strain evidence="2 3">DSM 100065</strain>
    </source>
</reference>
<dbReference type="RefSeq" id="WP_106347474.1">
    <property type="nucleotide sequence ID" value="NZ_PVUE01000001.1"/>
</dbReference>